<feature type="compositionally biased region" description="Polar residues" evidence="1">
    <location>
        <begin position="192"/>
        <end position="202"/>
    </location>
</feature>
<feature type="compositionally biased region" description="Basic and acidic residues" evidence="1">
    <location>
        <begin position="1"/>
        <end position="28"/>
    </location>
</feature>
<feature type="compositionally biased region" description="Low complexity" evidence="1">
    <location>
        <begin position="217"/>
        <end position="231"/>
    </location>
</feature>
<feature type="compositionally biased region" description="Low complexity" evidence="1">
    <location>
        <begin position="158"/>
        <end position="191"/>
    </location>
</feature>
<reference evidence="2 3" key="1">
    <citation type="submission" date="2021-04" db="EMBL/GenBank/DDBJ databases">
        <authorList>
            <person name="Bliznina A."/>
        </authorList>
    </citation>
    <scope>NUCLEOTIDE SEQUENCE [LARGE SCALE GENOMIC DNA]</scope>
</reference>
<feature type="compositionally biased region" description="Polar residues" evidence="1">
    <location>
        <begin position="456"/>
        <end position="469"/>
    </location>
</feature>
<feature type="compositionally biased region" description="Basic and acidic residues" evidence="1">
    <location>
        <begin position="434"/>
        <end position="443"/>
    </location>
</feature>
<feature type="compositionally biased region" description="Polar residues" evidence="1">
    <location>
        <begin position="766"/>
        <end position="776"/>
    </location>
</feature>
<gene>
    <name evidence="2" type="ORF">OKIOD_LOCUS5350</name>
</gene>
<feature type="compositionally biased region" description="Pro residues" evidence="1">
    <location>
        <begin position="476"/>
        <end position="486"/>
    </location>
</feature>
<feature type="region of interest" description="Disordered" evidence="1">
    <location>
        <begin position="343"/>
        <end position="527"/>
    </location>
</feature>
<dbReference type="EMBL" id="OU015569">
    <property type="protein sequence ID" value="CAG5094701.1"/>
    <property type="molecule type" value="Genomic_DNA"/>
</dbReference>
<feature type="compositionally biased region" description="Polar residues" evidence="1">
    <location>
        <begin position="277"/>
        <end position="295"/>
    </location>
</feature>
<feature type="region of interest" description="Disordered" evidence="1">
    <location>
        <begin position="721"/>
        <end position="776"/>
    </location>
</feature>
<feature type="region of interest" description="Disordered" evidence="1">
    <location>
        <begin position="622"/>
        <end position="642"/>
    </location>
</feature>
<proteinExistence type="predicted"/>
<keyword evidence="3" id="KW-1185">Reference proteome</keyword>
<feature type="compositionally biased region" description="Polar residues" evidence="1">
    <location>
        <begin position="354"/>
        <end position="365"/>
    </location>
</feature>
<feature type="compositionally biased region" description="Pro residues" evidence="1">
    <location>
        <begin position="203"/>
        <end position="216"/>
    </location>
</feature>
<protein>
    <submittedName>
        <fullName evidence="2">Oidioi.mRNA.OKI2018_I69.XSR.g13792.t1.cds</fullName>
    </submittedName>
</protein>
<sequence length="776" mass="84557">MSGRSESRSETPSEKAPEKPQETEKMTLPEESSAPPTSGTQAAPEAAKKETPIEPSLAPKIPALQPGWPEGPVSTPSNPNWSSQPTTQQNPATSQSVGPNWDVHVDQSKAWDSDDKGKAPPAAPGQNPWPTTSASPGTDVWNPSRPNNSAQWGPPPQATQQHPQQSLPTSWPQHPSSQPTNSTPTQSLPSSMPSTIGNTSQIPPNPANPNWGPPSQHPSQQKSQQPAQNPSGSSAQNWGPGPSTPSQTGENRSGPWGPGSSGDAPATSVPQSAAPPSWNTPGSTPSTSQPQTPNWGAQGEPRGSSSSWGTTGIDGIGLSSFGDSRQLKLPDISHLSEEQQKLINNNEGWGKRPISQSTKWEISESSQHDSRPRLPSQATGTELWDPKGPVHMNQREQPSGRNPMWPHAPSGPGEPRESSWPSSHNHPGSGMRYPSDHWPRDPVAHQPVQRPPWPSQNPYDSDWPQNRSQHNNDPSPWDPPPRPSYPNPGGRGGYGGGRDWQHHDKRPNENISGWPGDSRRPNPGMPNYINISNALKYNLLPGNIRSQMQMCSKDTLEQLDRLCQMLLSEWGKRESLASNMNQTNFTSYQQRQQIEQMINHHSSNEQKHRSDIMSLLNPGFGGGHRGGHPGSRPFPHMPDPASSFPQEPIWGLPKETPKPHDLDPDMPPIGGLNLNTPKQSDVVIPPAFVPGQRWEGAKPQMELERNKPIGEYQQSIPAIFKNTPSRESKWSDSATSDSPSWGNSNMREIWRGGPRGGSGGHWANHPDSNQTWGPHE</sequence>
<feature type="compositionally biased region" description="Polar residues" evidence="1">
    <location>
        <begin position="731"/>
        <end position="746"/>
    </location>
</feature>
<feature type="compositionally biased region" description="Basic and acidic residues" evidence="1">
    <location>
        <begin position="499"/>
        <end position="508"/>
    </location>
</feature>
<feature type="compositionally biased region" description="Gly residues" evidence="1">
    <location>
        <begin position="489"/>
        <end position="498"/>
    </location>
</feature>
<feature type="compositionally biased region" description="Polar residues" evidence="1">
    <location>
        <begin position="74"/>
        <end position="98"/>
    </location>
</feature>
<evidence type="ECO:0000313" key="2">
    <source>
        <dbReference type="EMBL" id="CAG5094701.1"/>
    </source>
</evidence>
<organism evidence="2 3">
    <name type="scientific">Oikopleura dioica</name>
    <name type="common">Tunicate</name>
    <dbReference type="NCBI Taxonomy" id="34765"/>
    <lineage>
        <taxon>Eukaryota</taxon>
        <taxon>Metazoa</taxon>
        <taxon>Chordata</taxon>
        <taxon>Tunicata</taxon>
        <taxon>Appendicularia</taxon>
        <taxon>Copelata</taxon>
        <taxon>Oikopleuridae</taxon>
        <taxon>Oikopleura</taxon>
    </lineage>
</organism>
<dbReference type="Proteomes" id="UP001158576">
    <property type="component" value="Chromosome XSR"/>
</dbReference>
<evidence type="ECO:0000313" key="3">
    <source>
        <dbReference type="Proteomes" id="UP001158576"/>
    </source>
</evidence>
<accession>A0ABN7S7W5</accession>
<name>A0ABN7S7W5_OIKDI</name>
<feature type="compositionally biased region" description="Basic and acidic residues" evidence="1">
    <location>
        <begin position="103"/>
        <end position="118"/>
    </location>
</feature>
<feature type="region of interest" description="Disordered" evidence="1">
    <location>
        <begin position="1"/>
        <end position="324"/>
    </location>
</feature>
<evidence type="ECO:0000256" key="1">
    <source>
        <dbReference type="SAM" id="MobiDB-lite"/>
    </source>
</evidence>